<keyword evidence="8" id="KW-1185">Reference proteome</keyword>
<feature type="domain" description="Enoyl reductase (ER)" evidence="6">
    <location>
        <begin position="8"/>
        <end position="359"/>
    </location>
</feature>
<evidence type="ECO:0000313" key="8">
    <source>
        <dbReference type="Proteomes" id="UP000263993"/>
    </source>
</evidence>
<dbReference type="EMBL" id="QRGO01000001">
    <property type="protein sequence ID" value="RDV05619.1"/>
    <property type="molecule type" value="Genomic_DNA"/>
</dbReference>
<proteinExistence type="inferred from homology"/>
<evidence type="ECO:0000313" key="7">
    <source>
        <dbReference type="EMBL" id="RDV05619.1"/>
    </source>
</evidence>
<dbReference type="InterPro" id="IPR013149">
    <property type="entry name" value="ADH-like_C"/>
</dbReference>
<name>A0A371BDE9_9BRAD</name>
<keyword evidence="3" id="KW-0479">Metal-binding</keyword>
<organism evidence="7 8">
    <name type="scientific">Undibacter mobilis</name>
    <dbReference type="NCBI Taxonomy" id="2292256"/>
    <lineage>
        <taxon>Bacteria</taxon>
        <taxon>Pseudomonadati</taxon>
        <taxon>Pseudomonadota</taxon>
        <taxon>Alphaproteobacteria</taxon>
        <taxon>Hyphomicrobiales</taxon>
        <taxon>Nitrobacteraceae</taxon>
        <taxon>Undibacter</taxon>
    </lineage>
</organism>
<keyword evidence="4" id="KW-0862">Zinc</keyword>
<dbReference type="GO" id="GO:0046872">
    <property type="term" value="F:metal ion binding"/>
    <property type="evidence" value="ECO:0007669"/>
    <property type="project" value="UniProtKB-KW"/>
</dbReference>
<dbReference type="Gene3D" id="3.90.180.10">
    <property type="entry name" value="Medium-chain alcohol dehydrogenases, catalytic domain"/>
    <property type="match status" value="2"/>
</dbReference>
<gene>
    <name evidence="7" type="ORF">DXH78_00150</name>
</gene>
<dbReference type="PANTHER" id="PTHR43350">
    <property type="entry name" value="NAD-DEPENDENT ALCOHOL DEHYDROGENASE"/>
    <property type="match status" value="1"/>
</dbReference>
<dbReference type="Pfam" id="PF00107">
    <property type="entry name" value="ADH_zinc_N"/>
    <property type="match status" value="1"/>
</dbReference>
<dbReference type="GO" id="GO:0000166">
    <property type="term" value="F:nucleotide binding"/>
    <property type="evidence" value="ECO:0007669"/>
    <property type="project" value="InterPro"/>
</dbReference>
<dbReference type="OrthoDB" id="9792935at2"/>
<comment type="cofactor">
    <cofactor evidence="1">
        <name>Zn(2+)</name>
        <dbReference type="ChEBI" id="CHEBI:29105"/>
    </cofactor>
</comment>
<comment type="similarity">
    <text evidence="2">Belongs to the zinc-containing alcohol dehydrogenase family.</text>
</comment>
<evidence type="ECO:0000259" key="6">
    <source>
        <dbReference type="SMART" id="SM00829"/>
    </source>
</evidence>
<reference evidence="8" key="1">
    <citation type="submission" date="2018-08" db="EMBL/GenBank/DDBJ databases">
        <authorList>
            <person name="Kim S.-J."/>
            <person name="Jung G.-Y."/>
        </authorList>
    </citation>
    <scope>NUCLEOTIDE SEQUENCE [LARGE SCALE GENOMIC DNA]</scope>
    <source>
        <strain evidence="8">GY_H</strain>
    </source>
</reference>
<dbReference type="SUPFAM" id="SSF55347">
    <property type="entry name" value="Glyceraldehyde-3-phosphate dehydrogenase-like, C-terminal domain"/>
    <property type="match status" value="1"/>
</dbReference>
<dbReference type="SUPFAM" id="SSF51735">
    <property type="entry name" value="NAD(P)-binding Rossmann-fold domains"/>
    <property type="match status" value="2"/>
</dbReference>
<dbReference type="InterPro" id="IPR020843">
    <property type="entry name" value="ER"/>
</dbReference>
<evidence type="ECO:0000256" key="2">
    <source>
        <dbReference type="ARBA" id="ARBA00008072"/>
    </source>
</evidence>
<evidence type="ECO:0000256" key="3">
    <source>
        <dbReference type="ARBA" id="ARBA00022723"/>
    </source>
</evidence>
<keyword evidence="5" id="KW-0560">Oxidoreductase</keyword>
<evidence type="ECO:0000256" key="1">
    <source>
        <dbReference type="ARBA" id="ARBA00001947"/>
    </source>
</evidence>
<dbReference type="SUPFAM" id="SSF50129">
    <property type="entry name" value="GroES-like"/>
    <property type="match status" value="1"/>
</dbReference>
<evidence type="ECO:0000256" key="4">
    <source>
        <dbReference type="ARBA" id="ARBA00022833"/>
    </source>
</evidence>
<dbReference type="Pfam" id="PF01408">
    <property type="entry name" value="GFO_IDH_MocA"/>
    <property type="match status" value="1"/>
</dbReference>
<dbReference type="Gene3D" id="3.30.360.10">
    <property type="entry name" value="Dihydrodipicolinate Reductase, domain 2"/>
    <property type="match status" value="1"/>
</dbReference>
<protein>
    <submittedName>
        <fullName evidence="7">Oxidoreductase</fullName>
    </submittedName>
</protein>
<accession>A0A371BDE9</accession>
<evidence type="ECO:0000256" key="5">
    <source>
        <dbReference type="ARBA" id="ARBA00023002"/>
    </source>
</evidence>
<dbReference type="RefSeq" id="WP_115517643.1">
    <property type="nucleotide sequence ID" value="NZ_QRGO01000001.1"/>
</dbReference>
<dbReference type="AlphaFoldDB" id="A0A371BDE9"/>
<dbReference type="InterPro" id="IPR036291">
    <property type="entry name" value="NAD(P)-bd_dom_sf"/>
</dbReference>
<comment type="caution">
    <text evidence="7">The sequence shown here is derived from an EMBL/GenBank/DDBJ whole genome shotgun (WGS) entry which is preliminary data.</text>
</comment>
<dbReference type="GO" id="GO:0016491">
    <property type="term" value="F:oxidoreductase activity"/>
    <property type="evidence" value="ECO:0007669"/>
    <property type="project" value="UniProtKB-KW"/>
</dbReference>
<dbReference type="PANTHER" id="PTHR43350:SF19">
    <property type="entry name" value="D-GULOSIDE 3-DEHYDROGENASE"/>
    <property type="match status" value="1"/>
</dbReference>
<dbReference type="CDD" id="cd08255">
    <property type="entry name" value="2-desacetyl-2-hydroxyethyl_bacteriochlorophyllide_like"/>
    <property type="match status" value="1"/>
</dbReference>
<dbReference type="InterPro" id="IPR011032">
    <property type="entry name" value="GroES-like_sf"/>
</dbReference>
<dbReference type="Gene3D" id="3.40.50.720">
    <property type="entry name" value="NAD(P)-binding Rossmann-like Domain"/>
    <property type="match status" value="2"/>
</dbReference>
<dbReference type="InterPro" id="IPR000683">
    <property type="entry name" value="Gfo/Idh/MocA-like_OxRdtase_N"/>
</dbReference>
<sequence>MKQVFLQGGIRVMDVPAPQVGRGEVLVRAAASCISVGTEMAGVKASDMPLWKRALKRPDQVRRVIDMVRTQGFAKTQQLVRSHLGQAQPLGYSLAGTVIAVGDGVDDIFPGDRVACAGSQAAFHAEYVSVPRNLVVATPDAVTDKAAATVALGAIALHGIRRAEPTLGETFVVIGLGMLGQLTARLLKASGVRTVGADLDASRVALARVNGLDLALEAGDDAEQQVARLTGGVGADAVIVTAASTSEDLLGAALRICRRKGRVVLVGDVPIAFDRADVYAKEIDFRISSSYGPGRYDRDYEEGGVDYPLGYVRWTENRNMAAYLDLLAQGAVRIDDLTTPRFDISEAAAAYAALQGDGGDKPLSAILTYPTASDAAPVLRIANPAIAAGRPEALRLAVIGAGGFAKGTLLPIVKDEAGRFTLRTVCSRQGHGAASVAKQFGAATATTDIAGVLADSEIDAVMIATRHHQHADLVLKALQAGKHVFVEKPLCLTQAELDTIADFYGTETAGKPLVMTGFNRRFSKYAAALAGVTAARSNPMIIDYRVNAGYLPPDSWVHGLEGGGRNIGEACHFYDLFVMLTGAKALTVDATALRPRTSYYGYTDNFVASFGFADGSIAKLTYTALGASDFPKEQCDVYADGRVYSLNDFKRLSAAGANGPTLTSSTPDKGHREELIAFADAIRKGGAWPIPLWQQVEAMRMAFEVEKRIAPRGNTP</sequence>
<dbReference type="SMART" id="SM00829">
    <property type="entry name" value="PKS_ER"/>
    <property type="match status" value="1"/>
</dbReference>
<dbReference type="Proteomes" id="UP000263993">
    <property type="component" value="Unassembled WGS sequence"/>
</dbReference>